<dbReference type="InterPro" id="IPR004733">
    <property type="entry name" value="PurM_cligase"/>
</dbReference>
<feature type="domain" description="PurM-like N-terminal" evidence="16">
    <location>
        <begin position="58"/>
        <end position="163"/>
    </location>
</feature>
<evidence type="ECO:0000259" key="17">
    <source>
        <dbReference type="Pfam" id="PF02769"/>
    </source>
</evidence>
<dbReference type="AlphaFoldDB" id="A0A2N7PP05"/>
<evidence type="ECO:0000256" key="2">
    <source>
        <dbReference type="ARBA" id="ARBA00004686"/>
    </source>
</evidence>
<keyword evidence="8 15" id="KW-0547">Nucleotide-binding</keyword>
<dbReference type="Proteomes" id="UP000235460">
    <property type="component" value="Unassembled WGS sequence"/>
</dbReference>
<dbReference type="UniPathway" id="UPA00074">
    <property type="reaction ID" value="UER00129"/>
</dbReference>
<dbReference type="GO" id="GO:0004637">
    <property type="term" value="F:phosphoribosylamine-glycine ligase activity"/>
    <property type="evidence" value="ECO:0007669"/>
    <property type="project" value="TreeGrafter"/>
</dbReference>
<dbReference type="GO" id="GO:0006189">
    <property type="term" value="P:'de novo' IMP biosynthetic process"/>
    <property type="evidence" value="ECO:0007669"/>
    <property type="project" value="UniProtKB-UniRule"/>
</dbReference>
<protein>
    <recommendedName>
        <fullName evidence="5 15">Phosphoribosylformylglycinamidine cyclo-ligase</fullName>
        <ecNumber evidence="4 15">6.3.3.1</ecNumber>
    </recommendedName>
    <alternativeName>
        <fullName evidence="12 15">AIR synthase</fullName>
    </alternativeName>
    <alternativeName>
        <fullName evidence="13 15">AIRS</fullName>
    </alternativeName>
    <alternativeName>
        <fullName evidence="11 15">Phosphoribosyl-aminoimidazole synthetase</fullName>
    </alternativeName>
</protein>
<evidence type="ECO:0000256" key="3">
    <source>
        <dbReference type="ARBA" id="ARBA00010280"/>
    </source>
</evidence>
<dbReference type="InterPro" id="IPR016188">
    <property type="entry name" value="PurM-like_N"/>
</dbReference>
<evidence type="ECO:0000256" key="14">
    <source>
        <dbReference type="ARBA" id="ARBA00049057"/>
    </source>
</evidence>
<evidence type="ECO:0000313" key="18">
    <source>
        <dbReference type="EMBL" id="PMP67566.1"/>
    </source>
</evidence>
<dbReference type="FunFam" id="3.90.650.10:FF:000011">
    <property type="entry name" value="Phosphoribosylformylglycinamidine cyclo-ligase"/>
    <property type="match status" value="1"/>
</dbReference>
<evidence type="ECO:0000256" key="6">
    <source>
        <dbReference type="ARBA" id="ARBA00022490"/>
    </source>
</evidence>
<dbReference type="Gene3D" id="3.30.1330.10">
    <property type="entry name" value="PurM-like, N-terminal domain"/>
    <property type="match status" value="1"/>
</dbReference>
<feature type="domain" description="PurM-like C-terminal" evidence="17">
    <location>
        <begin position="176"/>
        <end position="342"/>
    </location>
</feature>
<sequence>MEKAERYKSAGVDLEKANLLVEIVKKLTSQLPQKGVISEIGGFSGLYSLDLSSYKNPVLTASTDGVGTKIKVAIKANSHKGIGIDLVAMCVNDVITCGAKPLFFLDYIAFGKFDKKVFSELIEGIVEGCKVSECALLGGETAEMPGMYNPGDYDCAGFVLGIVERDKIIDGSNISIGDIILGIPSSGLHSNGFSLVRKILFEENNFQLDYIPEELDKPLGEEILTPTKIYAPIMKTLLNKNLLIKGCAHITGGGFIDNIPRILPKNCKAVIERGSWEIPPIFSFIQKLGNISEEEMFRVFNCGIGFILIVSEKILEDVKNIISALGEKSFVIGYIEKRNEEEKQVVFSKRE</sequence>
<dbReference type="InterPro" id="IPR010918">
    <property type="entry name" value="PurM-like_C_dom"/>
</dbReference>
<comment type="pathway">
    <text evidence="2 15">Purine metabolism; IMP biosynthesis via de novo pathway; 5-amino-1-(5-phospho-D-ribosyl)imidazole from N(2)-formyl-N(1)-(5-phospho-D-ribosyl)glycinamide: step 2/2.</text>
</comment>
<keyword evidence="10 15" id="KW-0067">ATP-binding</keyword>
<evidence type="ECO:0000256" key="7">
    <source>
        <dbReference type="ARBA" id="ARBA00022598"/>
    </source>
</evidence>
<evidence type="ECO:0000256" key="12">
    <source>
        <dbReference type="ARBA" id="ARBA00032931"/>
    </source>
</evidence>
<proteinExistence type="inferred from homology"/>
<keyword evidence="7 15" id="KW-0436">Ligase</keyword>
<dbReference type="PANTHER" id="PTHR10520">
    <property type="entry name" value="TRIFUNCTIONAL PURINE BIOSYNTHETIC PROTEIN ADENOSINE-3-RELATED"/>
    <property type="match status" value="1"/>
</dbReference>
<name>A0A2N7PP05_9BACT</name>
<evidence type="ECO:0000256" key="9">
    <source>
        <dbReference type="ARBA" id="ARBA00022755"/>
    </source>
</evidence>
<comment type="caution">
    <text evidence="18">The sequence shown here is derived from an EMBL/GenBank/DDBJ whole genome shotgun (WGS) entry which is preliminary data.</text>
</comment>
<dbReference type="GO" id="GO:0004641">
    <property type="term" value="F:phosphoribosylformylglycinamidine cyclo-ligase activity"/>
    <property type="evidence" value="ECO:0007669"/>
    <property type="project" value="UniProtKB-UniRule"/>
</dbReference>
<organism evidence="18 19">
    <name type="scientific">Thermodesulfobacterium geofontis</name>
    <dbReference type="NCBI Taxonomy" id="1295609"/>
    <lineage>
        <taxon>Bacteria</taxon>
        <taxon>Pseudomonadati</taxon>
        <taxon>Thermodesulfobacteriota</taxon>
        <taxon>Thermodesulfobacteria</taxon>
        <taxon>Thermodesulfobacteriales</taxon>
        <taxon>Thermodesulfobacteriaceae</taxon>
        <taxon>Thermodesulfobacterium</taxon>
    </lineage>
</organism>
<evidence type="ECO:0000256" key="1">
    <source>
        <dbReference type="ARBA" id="ARBA00004496"/>
    </source>
</evidence>
<dbReference type="Pfam" id="PF00586">
    <property type="entry name" value="AIRS"/>
    <property type="match status" value="1"/>
</dbReference>
<dbReference type="Pfam" id="PF02769">
    <property type="entry name" value="AIRS_C"/>
    <property type="match status" value="1"/>
</dbReference>
<evidence type="ECO:0000259" key="16">
    <source>
        <dbReference type="Pfam" id="PF00586"/>
    </source>
</evidence>
<dbReference type="FunFam" id="3.30.1330.10:FF:000001">
    <property type="entry name" value="Phosphoribosylformylglycinamidine cyclo-ligase"/>
    <property type="match status" value="1"/>
</dbReference>
<dbReference type="Gene3D" id="3.90.650.10">
    <property type="entry name" value="PurM-like C-terminal domain"/>
    <property type="match status" value="1"/>
</dbReference>
<dbReference type="HAMAP" id="MF_00741">
    <property type="entry name" value="AIRS"/>
    <property type="match status" value="1"/>
</dbReference>
<comment type="catalytic activity">
    <reaction evidence="14 15">
        <text>2-formamido-N(1)-(5-O-phospho-beta-D-ribosyl)acetamidine + ATP = 5-amino-1-(5-phospho-beta-D-ribosyl)imidazole + ADP + phosphate + H(+)</text>
        <dbReference type="Rhea" id="RHEA:23032"/>
        <dbReference type="ChEBI" id="CHEBI:15378"/>
        <dbReference type="ChEBI" id="CHEBI:30616"/>
        <dbReference type="ChEBI" id="CHEBI:43474"/>
        <dbReference type="ChEBI" id="CHEBI:137981"/>
        <dbReference type="ChEBI" id="CHEBI:147287"/>
        <dbReference type="ChEBI" id="CHEBI:456216"/>
        <dbReference type="EC" id="6.3.3.1"/>
    </reaction>
</comment>
<dbReference type="SUPFAM" id="SSF55326">
    <property type="entry name" value="PurM N-terminal domain-like"/>
    <property type="match status" value="1"/>
</dbReference>
<dbReference type="InterPro" id="IPR036676">
    <property type="entry name" value="PurM-like_C_sf"/>
</dbReference>
<keyword evidence="6 15" id="KW-0963">Cytoplasm</keyword>
<dbReference type="GO" id="GO:0005829">
    <property type="term" value="C:cytosol"/>
    <property type="evidence" value="ECO:0007669"/>
    <property type="project" value="TreeGrafter"/>
</dbReference>
<evidence type="ECO:0000256" key="13">
    <source>
        <dbReference type="ARBA" id="ARBA00033093"/>
    </source>
</evidence>
<dbReference type="CDD" id="cd02196">
    <property type="entry name" value="PurM"/>
    <property type="match status" value="1"/>
</dbReference>
<dbReference type="GO" id="GO:0046084">
    <property type="term" value="P:adenine biosynthetic process"/>
    <property type="evidence" value="ECO:0007669"/>
    <property type="project" value="TreeGrafter"/>
</dbReference>
<dbReference type="EC" id="6.3.3.1" evidence="4 15"/>
<dbReference type="PANTHER" id="PTHR10520:SF12">
    <property type="entry name" value="TRIFUNCTIONAL PURINE BIOSYNTHETIC PROTEIN ADENOSINE-3"/>
    <property type="match status" value="1"/>
</dbReference>
<evidence type="ECO:0000256" key="10">
    <source>
        <dbReference type="ARBA" id="ARBA00022840"/>
    </source>
</evidence>
<dbReference type="EMBL" id="PNIK01000045">
    <property type="protein sequence ID" value="PMP67566.1"/>
    <property type="molecule type" value="Genomic_DNA"/>
</dbReference>
<accession>A0A2N7PP05</accession>
<evidence type="ECO:0000256" key="8">
    <source>
        <dbReference type="ARBA" id="ARBA00022741"/>
    </source>
</evidence>
<evidence type="ECO:0000256" key="5">
    <source>
        <dbReference type="ARBA" id="ARBA00020367"/>
    </source>
</evidence>
<evidence type="ECO:0000256" key="15">
    <source>
        <dbReference type="HAMAP-Rule" id="MF_00741"/>
    </source>
</evidence>
<dbReference type="NCBIfam" id="TIGR00878">
    <property type="entry name" value="purM"/>
    <property type="match status" value="1"/>
</dbReference>
<evidence type="ECO:0000256" key="11">
    <source>
        <dbReference type="ARBA" id="ARBA00031908"/>
    </source>
</evidence>
<evidence type="ECO:0000313" key="19">
    <source>
        <dbReference type="Proteomes" id="UP000235460"/>
    </source>
</evidence>
<reference evidence="18 19" key="1">
    <citation type="submission" date="2018-01" db="EMBL/GenBank/DDBJ databases">
        <title>Metagenomic assembled genomes from two thermal pools in the Uzon Caldera, Kamchatka, Russia.</title>
        <authorList>
            <person name="Wilkins L."/>
            <person name="Ettinger C."/>
        </authorList>
    </citation>
    <scope>NUCLEOTIDE SEQUENCE [LARGE SCALE GENOMIC DNA]</scope>
    <source>
        <strain evidence="18">ZAV-08</strain>
    </source>
</reference>
<keyword evidence="9 15" id="KW-0658">Purine biosynthesis</keyword>
<dbReference type="GO" id="GO:0005524">
    <property type="term" value="F:ATP binding"/>
    <property type="evidence" value="ECO:0007669"/>
    <property type="project" value="UniProtKB-KW"/>
</dbReference>
<gene>
    <name evidence="15" type="primary">purM</name>
    <name evidence="18" type="ORF">C0190_03000</name>
</gene>
<comment type="similarity">
    <text evidence="3 15">Belongs to the AIR synthase family.</text>
</comment>
<comment type="subcellular location">
    <subcellularLocation>
        <location evidence="1 15">Cytoplasm</location>
    </subcellularLocation>
</comment>
<dbReference type="InterPro" id="IPR036921">
    <property type="entry name" value="PurM-like_N_sf"/>
</dbReference>
<evidence type="ECO:0000256" key="4">
    <source>
        <dbReference type="ARBA" id="ARBA00013047"/>
    </source>
</evidence>
<dbReference type="SUPFAM" id="SSF56042">
    <property type="entry name" value="PurM C-terminal domain-like"/>
    <property type="match status" value="1"/>
</dbReference>